<evidence type="ECO:0000313" key="2">
    <source>
        <dbReference type="Proteomes" id="UP000029981"/>
    </source>
</evidence>
<evidence type="ECO:0000313" key="1">
    <source>
        <dbReference type="EMBL" id="KGN56173.1"/>
    </source>
</evidence>
<accession>A0A0A0L327</accession>
<organism evidence="1 2">
    <name type="scientific">Cucumis sativus</name>
    <name type="common">Cucumber</name>
    <dbReference type="NCBI Taxonomy" id="3659"/>
    <lineage>
        <taxon>Eukaryota</taxon>
        <taxon>Viridiplantae</taxon>
        <taxon>Streptophyta</taxon>
        <taxon>Embryophyta</taxon>
        <taxon>Tracheophyta</taxon>
        <taxon>Spermatophyta</taxon>
        <taxon>Magnoliopsida</taxon>
        <taxon>eudicotyledons</taxon>
        <taxon>Gunneridae</taxon>
        <taxon>Pentapetalae</taxon>
        <taxon>rosids</taxon>
        <taxon>fabids</taxon>
        <taxon>Cucurbitales</taxon>
        <taxon>Cucurbitaceae</taxon>
        <taxon>Benincaseae</taxon>
        <taxon>Cucumis</taxon>
    </lineage>
</organism>
<protein>
    <submittedName>
        <fullName evidence="1">Uncharacterized protein</fullName>
    </submittedName>
</protein>
<name>A0A0A0L327_CUCSA</name>
<keyword evidence="2" id="KW-1185">Reference proteome</keyword>
<dbReference type="Gramene" id="KGN56173">
    <property type="protein sequence ID" value="KGN56173"/>
    <property type="gene ID" value="Csa_3G088950"/>
</dbReference>
<dbReference type="Proteomes" id="UP000029981">
    <property type="component" value="Chromosome 3"/>
</dbReference>
<sequence length="130" mass="15076">MFCDERVEKKSKGLAFQVFSSKDQVLKKKTNSYENLAESISLLAKKFGRALKRWDKRLDPRGNYVDPYVKNVGSSGGNKFKHFHVKCPNYLRKQGQWYFVMLSDEETHSCIDSDDEVHALIDKLVIHDTC</sequence>
<reference evidence="1 2" key="2">
    <citation type="journal article" date="2009" name="PLoS ONE">
        <title>An integrated genetic and cytogenetic map of the cucumber genome.</title>
        <authorList>
            <person name="Ren Y."/>
            <person name="Zhang Z."/>
            <person name="Liu J."/>
            <person name="Staub J.E."/>
            <person name="Han Y."/>
            <person name="Cheng Z."/>
            <person name="Li X."/>
            <person name="Lu J."/>
            <person name="Miao H."/>
            <person name="Kang H."/>
            <person name="Xie B."/>
            <person name="Gu X."/>
            <person name="Wang X."/>
            <person name="Du Y."/>
            <person name="Jin W."/>
            <person name="Huang S."/>
        </authorList>
    </citation>
    <scope>NUCLEOTIDE SEQUENCE [LARGE SCALE GENOMIC DNA]</scope>
    <source>
        <strain evidence="2">cv. 9930</strain>
    </source>
</reference>
<reference evidence="1 2" key="1">
    <citation type="journal article" date="2009" name="Nat. Genet.">
        <title>The genome of the cucumber, Cucumis sativus L.</title>
        <authorList>
            <person name="Huang S."/>
            <person name="Li R."/>
            <person name="Zhang Z."/>
            <person name="Li L."/>
            <person name="Gu X."/>
            <person name="Fan W."/>
            <person name="Lucas W.J."/>
            <person name="Wang X."/>
            <person name="Xie B."/>
            <person name="Ni P."/>
            <person name="Ren Y."/>
            <person name="Zhu H."/>
            <person name="Li J."/>
            <person name="Lin K."/>
            <person name="Jin W."/>
            <person name="Fei Z."/>
            <person name="Li G."/>
            <person name="Staub J."/>
            <person name="Kilian A."/>
            <person name="van der Vossen E.A."/>
            <person name="Wu Y."/>
            <person name="Guo J."/>
            <person name="He J."/>
            <person name="Jia Z."/>
            <person name="Ren Y."/>
            <person name="Tian G."/>
            <person name="Lu Y."/>
            <person name="Ruan J."/>
            <person name="Qian W."/>
            <person name="Wang M."/>
            <person name="Huang Q."/>
            <person name="Li B."/>
            <person name="Xuan Z."/>
            <person name="Cao J."/>
            <person name="Asan"/>
            <person name="Wu Z."/>
            <person name="Zhang J."/>
            <person name="Cai Q."/>
            <person name="Bai Y."/>
            <person name="Zhao B."/>
            <person name="Han Y."/>
            <person name="Li Y."/>
            <person name="Li X."/>
            <person name="Wang S."/>
            <person name="Shi Q."/>
            <person name="Liu S."/>
            <person name="Cho W.K."/>
            <person name="Kim J.Y."/>
            <person name="Xu Y."/>
            <person name="Heller-Uszynska K."/>
            <person name="Miao H."/>
            <person name="Cheng Z."/>
            <person name="Zhang S."/>
            <person name="Wu J."/>
            <person name="Yang Y."/>
            <person name="Kang H."/>
            <person name="Li M."/>
            <person name="Liang H."/>
            <person name="Ren X."/>
            <person name="Shi Z."/>
            <person name="Wen M."/>
            <person name="Jian M."/>
            <person name="Yang H."/>
            <person name="Zhang G."/>
            <person name="Yang Z."/>
            <person name="Chen R."/>
            <person name="Liu S."/>
            <person name="Li J."/>
            <person name="Ma L."/>
            <person name="Liu H."/>
            <person name="Zhou Y."/>
            <person name="Zhao J."/>
            <person name="Fang X."/>
            <person name="Li G."/>
            <person name="Fang L."/>
            <person name="Li Y."/>
            <person name="Liu D."/>
            <person name="Zheng H."/>
            <person name="Zhang Y."/>
            <person name="Qin N."/>
            <person name="Li Z."/>
            <person name="Yang G."/>
            <person name="Yang S."/>
            <person name="Bolund L."/>
            <person name="Kristiansen K."/>
            <person name="Zheng H."/>
            <person name="Li S."/>
            <person name="Zhang X."/>
            <person name="Yang H."/>
            <person name="Wang J."/>
            <person name="Sun R."/>
            <person name="Zhang B."/>
            <person name="Jiang S."/>
            <person name="Wang J."/>
            <person name="Du Y."/>
            <person name="Li S."/>
        </authorList>
    </citation>
    <scope>NUCLEOTIDE SEQUENCE [LARGE SCALE GENOMIC DNA]</scope>
    <source>
        <strain evidence="2">cv. 9930</strain>
    </source>
</reference>
<dbReference type="AlphaFoldDB" id="A0A0A0L327"/>
<proteinExistence type="predicted"/>
<reference evidence="1 2" key="4">
    <citation type="journal article" date="2011" name="BMC Genomics">
        <title>RNA-Seq improves annotation of protein-coding genes in the cucumber genome.</title>
        <authorList>
            <person name="Li Z."/>
            <person name="Zhang Z."/>
            <person name="Yan P."/>
            <person name="Huang S."/>
            <person name="Fei Z."/>
            <person name="Lin K."/>
        </authorList>
    </citation>
    <scope>NUCLEOTIDE SEQUENCE [LARGE SCALE GENOMIC DNA]</scope>
    <source>
        <strain evidence="2">cv. 9930</strain>
    </source>
</reference>
<reference evidence="1 2" key="3">
    <citation type="journal article" date="2010" name="BMC Genomics">
        <title>Transcriptome sequencing and comparative analysis of cucumber flowers with different sex types.</title>
        <authorList>
            <person name="Guo S."/>
            <person name="Zheng Y."/>
            <person name="Joung J.G."/>
            <person name="Liu S."/>
            <person name="Zhang Z."/>
            <person name="Crasta O.R."/>
            <person name="Sobral B.W."/>
            <person name="Xu Y."/>
            <person name="Huang S."/>
            <person name="Fei Z."/>
        </authorList>
    </citation>
    <scope>NUCLEOTIDE SEQUENCE [LARGE SCALE GENOMIC DNA]</scope>
    <source>
        <strain evidence="2">cv. 9930</strain>
    </source>
</reference>
<gene>
    <name evidence="1" type="ORF">Csa_3G088950</name>
</gene>
<dbReference type="EMBL" id="CM002924">
    <property type="protein sequence ID" value="KGN56173.1"/>
    <property type="molecule type" value="Genomic_DNA"/>
</dbReference>